<gene>
    <name evidence="9" type="primary">POLX_4122</name>
    <name evidence="9" type="ORF">CK203_064018</name>
</gene>
<protein>
    <submittedName>
        <fullName evidence="9">Retrovirus-related Pol polyprotein from transposon TNT 1-94</fullName>
    </submittedName>
</protein>
<keyword evidence="2" id="KW-0479">Metal-binding</keyword>
<dbReference type="InterPro" id="IPR013103">
    <property type="entry name" value="RVT_2"/>
</dbReference>
<keyword evidence="5" id="KW-0862">Zinc</keyword>
<dbReference type="Pfam" id="PF00665">
    <property type="entry name" value="rve"/>
    <property type="match status" value="1"/>
</dbReference>
<dbReference type="PROSITE" id="PS50994">
    <property type="entry name" value="INTEGRASE"/>
    <property type="match status" value="1"/>
</dbReference>
<dbReference type="InterPro" id="IPR036397">
    <property type="entry name" value="RNaseH_sf"/>
</dbReference>
<dbReference type="SMART" id="SM00343">
    <property type="entry name" value="ZnF_C2HC"/>
    <property type="match status" value="1"/>
</dbReference>
<keyword evidence="3" id="KW-0064">Aspartyl protease</keyword>
<dbReference type="InterPro" id="IPR025724">
    <property type="entry name" value="GAG-pre-integrase_dom"/>
</dbReference>
<evidence type="ECO:0000313" key="10">
    <source>
        <dbReference type="Proteomes" id="UP000288805"/>
    </source>
</evidence>
<dbReference type="Pfam" id="PF14223">
    <property type="entry name" value="Retrotran_gag_2"/>
    <property type="match status" value="1"/>
</dbReference>
<dbReference type="Gene3D" id="4.10.60.10">
    <property type="entry name" value="Zinc finger, CCHC-type"/>
    <property type="match status" value="1"/>
</dbReference>
<dbReference type="InterPro" id="IPR036875">
    <property type="entry name" value="Znf_CCHC_sf"/>
</dbReference>
<comment type="caution">
    <text evidence="9">The sequence shown here is derived from an EMBL/GenBank/DDBJ whole genome shotgun (WGS) entry which is preliminary data.</text>
</comment>
<dbReference type="PANTHER" id="PTHR42648:SF18">
    <property type="entry name" value="RETROTRANSPOSON, UNCLASSIFIED-LIKE PROTEIN"/>
    <property type="match status" value="1"/>
</dbReference>
<evidence type="ECO:0000259" key="8">
    <source>
        <dbReference type="PROSITE" id="PS50994"/>
    </source>
</evidence>
<dbReference type="GO" id="GO:0004190">
    <property type="term" value="F:aspartic-type endopeptidase activity"/>
    <property type="evidence" value="ECO:0007669"/>
    <property type="project" value="UniProtKB-KW"/>
</dbReference>
<dbReference type="Proteomes" id="UP000288805">
    <property type="component" value="Unassembled WGS sequence"/>
</dbReference>
<dbReference type="EMBL" id="QGNW01000770">
    <property type="protein sequence ID" value="RVW62496.1"/>
    <property type="molecule type" value="Genomic_DNA"/>
</dbReference>
<evidence type="ECO:0000256" key="1">
    <source>
        <dbReference type="ARBA" id="ARBA00022670"/>
    </source>
</evidence>
<evidence type="ECO:0000256" key="4">
    <source>
        <dbReference type="ARBA" id="ARBA00022801"/>
    </source>
</evidence>
<dbReference type="GO" id="GO:0008270">
    <property type="term" value="F:zinc ion binding"/>
    <property type="evidence" value="ECO:0007669"/>
    <property type="project" value="UniProtKB-KW"/>
</dbReference>
<dbReference type="PROSITE" id="PS50158">
    <property type="entry name" value="ZF_CCHC"/>
    <property type="match status" value="1"/>
</dbReference>
<dbReference type="InterPro" id="IPR012337">
    <property type="entry name" value="RNaseH-like_sf"/>
</dbReference>
<dbReference type="Pfam" id="PF22936">
    <property type="entry name" value="Pol_BBD"/>
    <property type="match status" value="1"/>
</dbReference>
<dbReference type="CDD" id="cd09272">
    <property type="entry name" value="RNase_HI_RT_Ty1"/>
    <property type="match status" value="1"/>
</dbReference>
<dbReference type="NCBIfam" id="TIGR01640">
    <property type="entry name" value="F_box_assoc_1"/>
    <property type="match status" value="1"/>
</dbReference>
<dbReference type="SUPFAM" id="SSF57756">
    <property type="entry name" value="Retrovirus zinc finger-like domains"/>
    <property type="match status" value="1"/>
</dbReference>
<accession>A0A438FRB1</accession>
<keyword evidence="5" id="KW-0863">Zinc-finger</keyword>
<dbReference type="InterPro" id="IPR043502">
    <property type="entry name" value="DNA/RNA_pol_sf"/>
</dbReference>
<evidence type="ECO:0000256" key="3">
    <source>
        <dbReference type="ARBA" id="ARBA00022750"/>
    </source>
</evidence>
<dbReference type="InterPro" id="IPR039537">
    <property type="entry name" value="Retrotran_Ty1/copia-like"/>
</dbReference>
<dbReference type="InterPro" id="IPR006527">
    <property type="entry name" value="F-box-assoc_dom_typ1"/>
</dbReference>
<dbReference type="PANTHER" id="PTHR42648">
    <property type="entry name" value="TRANSPOSASE, PUTATIVE-RELATED"/>
    <property type="match status" value="1"/>
</dbReference>
<evidence type="ECO:0000256" key="6">
    <source>
        <dbReference type="SAM" id="MobiDB-lite"/>
    </source>
</evidence>
<dbReference type="GO" id="GO:0003676">
    <property type="term" value="F:nucleic acid binding"/>
    <property type="evidence" value="ECO:0007669"/>
    <property type="project" value="InterPro"/>
</dbReference>
<reference evidence="9 10" key="1">
    <citation type="journal article" date="2018" name="PLoS Genet.">
        <title>Population sequencing reveals clonal diversity and ancestral inbreeding in the grapevine cultivar Chardonnay.</title>
        <authorList>
            <person name="Roach M.J."/>
            <person name="Johnson D.L."/>
            <person name="Bohlmann J."/>
            <person name="van Vuuren H.J."/>
            <person name="Jones S.J."/>
            <person name="Pretorius I.S."/>
            <person name="Schmidt S.A."/>
            <person name="Borneman A.R."/>
        </authorList>
    </citation>
    <scope>NUCLEOTIDE SEQUENCE [LARGE SCALE GENOMIC DNA]</scope>
    <source>
        <strain evidence="10">cv. Chardonnay</strain>
        <tissue evidence="9">Leaf</tissue>
    </source>
</reference>
<dbReference type="InterPro" id="IPR001878">
    <property type="entry name" value="Znf_CCHC"/>
</dbReference>
<dbReference type="InterPro" id="IPR001584">
    <property type="entry name" value="Integrase_cat-core"/>
</dbReference>
<dbReference type="SUPFAM" id="SSF53098">
    <property type="entry name" value="Ribonuclease H-like"/>
    <property type="match status" value="1"/>
</dbReference>
<evidence type="ECO:0000256" key="2">
    <source>
        <dbReference type="ARBA" id="ARBA00022723"/>
    </source>
</evidence>
<feature type="domain" description="Integrase catalytic" evidence="8">
    <location>
        <begin position="475"/>
        <end position="651"/>
    </location>
</feature>
<dbReference type="SUPFAM" id="SSF56672">
    <property type="entry name" value="DNA/RNA polymerases"/>
    <property type="match status" value="1"/>
</dbReference>
<proteinExistence type="predicted"/>
<evidence type="ECO:0000256" key="5">
    <source>
        <dbReference type="PROSITE-ProRule" id="PRU00047"/>
    </source>
</evidence>
<dbReference type="Pfam" id="PF07734">
    <property type="entry name" value="FBA_1"/>
    <property type="match status" value="1"/>
</dbReference>
<feature type="region of interest" description="Disordered" evidence="6">
    <location>
        <begin position="730"/>
        <end position="804"/>
    </location>
</feature>
<dbReference type="InterPro" id="IPR057670">
    <property type="entry name" value="SH3_retrovirus"/>
</dbReference>
<dbReference type="GO" id="GO:0015074">
    <property type="term" value="P:DNA integration"/>
    <property type="evidence" value="ECO:0007669"/>
    <property type="project" value="InterPro"/>
</dbReference>
<sequence length="1586" mass="181795">MASENSFVQPAIPRFDGHYDHWSMLMENFLRSKEYWNLVETGITAAAEGIDLSDAQKKALEDQKLKDLKAKNYLFQAIDRSILETILKKDTAKDIWDSLKQKYHGTARVKRAQLQALRKEFEVLHMKTGESVNDYFGRTLIIANKMRTHGERMVDVVIIEKILRSMTSKYDYVVCSIEESNDLDTLSIDELQSSLLVHEQRISRHVVDEQALQVTTGAQQGGRHGGRGAYRGRGRGNGRFGFDKSFLECYNCHELGHFQWECPKRARDPKVNYAETKEEMLLMAQVDFKEAGTEYIWFLDSGCSNHMCGRREIFIELDSNFRESVKLGNDSSLTVKGKGKVRMEVNGIVHVITGVYFVPDLKNNLLSIGQLQERGLAVLIQHGKCKIFHPEKGLIMETEMTYNRMFAVLARCPPKEQKCLSMMTTDQADLWHCRYGHLSWNGLKVIQQKNMVEGLPKLKASQKVCENCLVGKQHRDPFPKESLWRASKILQLIHADICGPINPISNSKKRYLITFIDDFSRKTWVYFLVEKSEAYATFKTYKAKVEKETGAFIRSLRTDRGGEFTSNEFTSFCNENGILRQLTAAYTPQQNGVAERKNRTIMNMVRSMLSEKQIPKTFWPEAVNWTVHVLNRSPTLAVKNKTPEEAWSGRKPSVDHFRIFGCISHVHVPDHKRVKLDAKSLRCILLGVSEESKAYRLFDPISQKIIISRDVVFEEDQQWKWDDSHEPAILADLEWESDEETDTEDDENEEEPEAGEDMGNSESNDSDSFENGETTYEDSTPHEGRTRRPPTWMQDYETGAGLSDEESVNLAQLALFTDSDPTTYDDAVRSEKWRLAMNQEIKAIERNNTWELTDLPSGGKTIGVKWIFKTKLNENGEVDKYKARLVAKGYSQQYGVDYVEVFAPVARLETIRIVISLAAQKDWMIYQLDVKSAFLHGEIHEEVFVEQPPGYEQKGKESKVYRLKKALYGLKQAPRAWYSHIESYFIKEGFNKCPYEHTLFTKTAEGGKILIVCLYVDDLIFTGNDESMFKQFKKSMMVEFDMTDLGKLRYFLGIEVMQKTDGIFISQRKYAQEVLERFNLYQCNPVHNPVVPGFKLTRDKEGVEVDGTLYKQMVGSLMYLTATRPDLMFSVSLISRYMEHPTESHLLAAKRILRYVKDTVEFGVFYKKGGDDKFIGYMDSDYAGDQDDRKSTSGYVFMNSSAVSWSSKKQPVVTLSTTEAEFIAAASSACQAVWLRRILKSLNQVQTSPTVIYCDNVSAIKLSKNPVMHGRSKHIDVRFHFLRDLIKDEVVELLQCSTHEQIADIMTKPLKLEAFQKLRELVIFGSINGNGNGGLLDFDYSLSYVNLKYSVHILNSCDGLLCLVDGLGKIVLWNPSTRQYNPLPPNANAPKCSWYGFGYDSSADDYKIVGVSRLGCEIVVDVFSLKSHKWRRIEKKHHTEFKCSWRNTVLHGAVHWIAYDLDVPDPTVVAFDFEKEEFRQMTIPKDESSCMLTVIGGCLCTPSGRDSSKMWVMKEYGVEASWTRMDSPYLDENFKCQPLNNQLKLWVNEEPLVVLFDVIDKRHRCIKYAANLYVESLVPPYPSQNE</sequence>
<dbReference type="GO" id="GO:0006508">
    <property type="term" value="P:proteolysis"/>
    <property type="evidence" value="ECO:0007669"/>
    <property type="project" value="UniProtKB-KW"/>
</dbReference>
<organism evidence="9 10">
    <name type="scientific">Vitis vinifera</name>
    <name type="common">Grape</name>
    <dbReference type="NCBI Taxonomy" id="29760"/>
    <lineage>
        <taxon>Eukaryota</taxon>
        <taxon>Viridiplantae</taxon>
        <taxon>Streptophyta</taxon>
        <taxon>Embryophyta</taxon>
        <taxon>Tracheophyta</taxon>
        <taxon>Spermatophyta</taxon>
        <taxon>Magnoliopsida</taxon>
        <taxon>eudicotyledons</taxon>
        <taxon>Gunneridae</taxon>
        <taxon>Pentapetalae</taxon>
        <taxon>rosids</taxon>
        <taxon>Vitales</taxon>
        <taxon>Vitaceae</taxon>
        <taxon>Viteae</taxon>
        <taxon>Vitis</taxon>
    </lineage>
</organism>
<keyword evidence="1" id="KW-0645">Protease</keyword>
<feature type="compositionally biased region" description="Acidic residues" evidence="6">
    <location>
        <begin position="733"/>
        <end position="756"/>
    </location>
</feature>
<dbReference type="InterPro" id="IPR054722">
    <property type="entry name" value="PolX-like_BBD"/>
</dbReference>
<dbReference type="InterPro" id="IPR017451">
    <property type="entry name" value="F-box-assoc_interact_dom"/>
</dbReference>
<name>A0A438FRB1_VITVI</name>
<keyword evidence="4" id="KW-0378">Hydrolase</keyword>
<dbReference type="Pfam" id="PF25597">
    <property type="entry name" value="SH3_retrovirus"/>
    <property type="match status" value="1"/>
</dbReference>
<dbReference type="Pfam" id="PF13976">
    <property type="entry name" value="gag_pre-integrs"/>
    <property type="match status" value="1"/>
</dbReference>
<evidence type="ECO:0000313" key="9">
    <source>
        <dbReference type="EMBL" id="RVW62496.1"/>
    </source>
</evidence>
<dbReference type="Pfam" id="PF07727">
    <property type="entry name" value="RVT_2"/>
    <property type="match status" value="1"/>
</dbReference>
<dbReference type="Gene3D" id="3.30.420.10">
    <property type="entry name" value="Ribonuclease H-like superfamily/Ribonuclease H"/>
    <property type="match status" value="1"/>
</dbReference>
<evidence type="ECO:0000259" key="7">
    <source>
        <dbReference type="PROSITE" id="PS50158"/>
    </source>
</evidence>
<feature type="domain" description="CCHC-type" evidence="7">
    <location>
        <begin position="249"/>
        <end position="264"/>
    </location>
</feature>